<keyword evidence="2" id="KW-1185">Reference proteome</keyword>
<dbReference type="CDD" id="cd15489">
    <property type="entry name" value="PHD_SF"/>
    <property type="match status" value="1"/>
</dbReference>
<comment type="caution">
    <text evidence="1">The sequence shown here is derived from an EMBL/GenBank/DDBJ whole genome shotgun (WGS) entry which is preliminary data.</text>
</comment>
<protein>
    <recommendedName>
        <fullName evidence="3">BAH domain-containing protein</fullName>
    </recommendedName>
</protein>
<dbReference type="SUPFAM" id="SSF57903">
    <property type="entry name" value="FYVE/PHD zinc finger"/>
    <property type="match status" value="1"/>
</dbReference>
<gene>
    <name evidence="1" type="ORF">VKT23_020266</name>
</gene>
<dbReference type="EMBL" id="JBANRG010000127">
    <property type="protein sequence ID" value="KAK7434316.1"/>
    <property type="molecule type" value="Genomic_DNA"/>
</dbReference>
<sequence length="345" mass="39356">MSGRNKIPQGAIEVGEINISPDPSRSLLICRGNSLWLNEKRGEDHVALFVEKMFVKNDDAWVVGCVFKDGAEVLRAIWPHDEDEEVKQQTNPGHTDDHECPEWVPDADRDSYNKLSEILMYLGGAELVATSDRRTAHLDELLDAANVEVFDDSIAERRPFRHTTWFYRFLVNLSTRELRFAIASQEITRCTECGKFYDHQMDLMHYCPACKIWLHANCLQDSPGESAIVPSWSVQFGKSATRTNLARAPIVRGQGLPDDWRVVGNGIMTKVVRNLMRTTQSKRLPRDTRLAQLIGESMLRKDDWDVNAHTARRQKELGNNYISFVKQHIGQGLLKFKTCRCGKTI</sequence>
<name>A0ABR1IMZ5_9AGAR</name>
<accession>A0ABR1IMZ5</accession>
<dbReference type="Proteomes" id="UP001498398">
    <property type="component" value="Unassembled WGS sequence"/>
</dbReference>
<reference evidence="1 2" key="1">
    <citation type="submission" date="2024-01" db="EMBL/GenBank/DDBJ databases">
        <title>A draft genome for the cacao thread blight pathogen Marasmiellus scandens.</title>
        <authorList>
            <person name="Baruah I.K."/>
            <person name="Leung J."/>
            <person name="Bukari Y."/>
            <person name="Amoako-Attah I."/>
            <person name="Meinhardt L.W."/>
            <person name="Bailey B.A."/>
            <person name="Cohen S.P."/>
        </authorList>
    </citation>
    <scope>NUCLEOTIDE SEQUENCE [LARGE SCALE GENOMIC DNA]</scope>
    <source>
        <strain evidence="1 2">GH-19</strain>
    </source>
</reference>
<evidence type="ECO:0000313" key="1">
    <source>
        <dbReference type="EMBL" id="KAK7434316.1"/>
    </source>
</evidence>
<evidence type="ECO:0000313" key="2">
    <source>
        <dbReference type="Proteomes" id="UP001498398"/>
    </source>
</evidence>
<proteinExistence type="predicted"/>
<organism evidence="1 2">
    <name type="scientific">Marasmiellus scandens</name>
    <dbReference type="NCBI Taxonomy" id="2682957"/>
    <lineage>
        <taxon>Eukaryota</taxon>
        <taxon>Fungi</taxon>
        <taxon>Dikarya</taxon>
        <taxon>Basidiomycota</taxon>
        <taxon>Agaricomycotina</taxon>
        <taxon>Agaricomycetes</taxon>
        <taxon>Agaricomycetidae</taxon>
        <taxon>Agaricales</taxon>
        <taxon>Marasmiineae</taxon>
        <taxon>Omphalotaceae</taxon>
        <taxon>Marasmiellus</taxon>
    </lineage>
</organism>
<evidence type="ECO:0008006" key="3">
    <source>
        <dbReference type="Google" id="ProtNLM"/>
    </source>
</evidence>
<dbReference type="InterPro" id="IPR011011">
    <property type="entry name" value="Znf_FYVE_PHD"/>
</dbReference>